<sequence>MFSLAILLVLGSGFLHSVWNLYTKRSMNKNIFLWFCQLVAIIIFLPWTIMEWDSASITSTGWWIILASMFLHGLYIKLLAAVYTVGDLSQVYPIMRGTSPLLVPLLGVSLLHEKLTALGWIGVITIVVGIALLSNLNFKRRESPSLKAPLLALAVGVCIASYIVVDKVALNYVSAVVLNEATNVGNLLVLSWAAFTSQGIRKELSVNWRIILLGGLLAPAGYLLFLFALSLGPLAQLAPMREIGTVFGTIMGIFILREKQGRRRLISSILITMGIITLGIWG</sequence>
<dbReference type="Gene3D" id="1.10.3730.20">
    <property type="match status" value="2"/>
</dbReference>
<feature type="transmembrane region" description="Helical" evidence="12">
    <location>
        <begin position="265"/>
        <end position="281"/>
    </location>
</feature>
<dbReference type="RefSeq" id="WP_204818910.1">
    <property type="nucleotide sequence ID" value="NZ_JANHOF010000016.1"/>
</dbReference>
<keyword evidence="7 12" id="KW-0812">Transmembrane</keyword>
<dbReference type="InterPro" id="IPR000620">
    <property type="entry name" value="EamA_dom"/>
</dbReference>
<feature type="domain" description="EamA" evidence="13">
    <location>
        <begin position="4"/>
        <end position="134"/>
    </location>
</feature>
<keyword evidence="8" id="KW-0448">Lipopolysaccharide biosynthesis</keyword>
<dbReference type="InterPro" id="IPR000390">
    <property type="entry name" value="Small_drug/metabolite_transptr"/>
</dbReference>
<evidence type="ECO:0000256" key="3">
    <source>
        <dbReference type="ARBA" id="ARBA00022475"/>
    </source>
</evidence>
<evidence type="ECO:0000256" key="5">
    <source>
        <dbReference type="ARBA" id="ARBA00022519"/>
    </source>
</evidence>
<dbReference type="SUPFAM" id="SSF103481">
    <property type="entry name" value="Multidrug resistance efflux transporter EmrE"/>
    <property type="match status" value="2"/>
</dbReference>
<evidence type="ECO:0000256" key="9">
    <source>
        <dbReference type="ARBA" id="ARBA00022989"/>
    </source>
</evidence>
<feature type="transmembrane region" description="Helical" evidence="12">
    <location>
        <begin position="148"/>
        <end position="165"/>
    </location>
</feature>
<evidence type="ECO:0000256" key="2">
    <source>
        <dbReference type="ARBA" id="ARBA00007362"/>
    </source>
</evidence>
<feature type="transmembrane region" description="Helical" evidence="12">
    <location>
        <begin position="117"/>
        <end position="136"/>
    </location>
</feature>
<comment type="similarity">
    <text evidence="2">Belongs to the EamA transporter family.</text>
</comment>
<dbReference type="PANTHER" id="PTHR30561">
    <property type="entry name" value="SMR FAMILY PROTON-DEPENDENT DRUG EFFLUX TRANSPORTER SUGE"/>
    <property type="match status" value="1"/>
</dbReference>
<evidence type="ECO:0000256" key="7">
    <source>
        <dbReference type="ARBA" id="ARBA00022692"/>
    </source>
</evidence>
<keyword evidence="5" id="KW-0997">Cell inner membrane</keyword>
<evidence type="ECO:0000256" key="6">
    <source>
        <dbReference type="ARBA" id="ARBA00022556"/>
    </source>
</evidence>
<keyword evidence="3" id="KW-1003">Cell membrane</keyword>
<keyword evidence="9 12" id="KW-1133">Transmembrane helix</keyword>
<proteinExistence type="inferred from homology"/>
<dbReference type="EMBL" id="JBHLVF010000028">
    <property type="protein sequence ID" value="MFC0393102.1"/>
    <property type="molecule type" value="Genomic_DNA"/>
</dbReference>
<feature type="transmembrane region" description="Helical" evidence="12">
    <location>
        <begin position="237"/>
        <end position="256"/>
    </location>
</feature>
<feature type="transmembrane region" description="Helical" evidence="12">
    <location>
        <begin position="62"/>
        <end position="85"/>
    </location>
</feature>
<evidence type="ECO:0000256" key="1">
    <source>
        <dbReference type="ARBA" id="ARBA00004651"/>
    </source>
</evidence>
<evidence type="ECO:0000256" key="11">
    <source>
        <dbReference type="ARBA" id="ARBA00023136"/>
    </source>
</evidence>
<organism evidence="14 15">
    <name type="scientific">Paenibacillus mendelii</name>
    <dbReference type="NCBI Taxonomy" id="206163"/>
    <lineage>
        <taxon>Bacteria</taxon>
        <taxon>Bacillati</taxon>
        <taxon>Bacillota</taxon>
        <taxon>Bacilli</taxon>
        <taxon>Bacillales</taxon>
        <taxon>Paenibacillaceae</taxon>
        <taxon>Paenibacillus</taxon>
    </lineage>
</organism>
<evidence type="ECO:0000313" key="15">
    <source>
        <dbReference type="Proteomes" id="UP001589818"/>
    </source>
</evidence>
<gene>
    <name evidence="14" type="ORF">ACFFJ8_17180</name>
</gene>
<feature type="transmembrane region" description="Helical" evidence="12">
    <location>
        <begin position="207"/>
        <end position="231"/>
    </location>
</feature>
<keyword evidence="11 12" id="KW-0472">Membrane</keyword>
<protein>
    <submittedName>
        <fullName evidence="14">EamA family transporter</fullName>
    </submittedName>
</protein>
<evidence type="ECO:0000256" key="4">
    <source>
        <dbReference type="ARBA" id="ARBA00022516"/>
    </source>
</evidence>
<comment type="subcellular location">
    <subcellularLocation>
        <location evidence="1">Cell membrane</location>
        <topology evidence="1">Multi-pass membrane protein</topology>
    </subcellularLocation>
</comment>
<dbReference type="PANTHER" id="PTHR30561:SF9">
    <property type="entry name" value="4-AMINO-4-DEOXY-L-ARABINOSE-PHOSPHOUNDECAPRENOL FLIPPASE SUBUNIT ARNF-RELATED"/>
    <property type="match status" value="1"/>
</dbReference>
<reference evidence="14 15" key="1">
    <citation type="submission" date="2024-09" db="EMBL/GenBank/DDBJ databases">
        <authorList>
            <person name="Sun Q."/>
            <person name="Mori K."/>
        </authorList>
    </citation>
    <scope>NUCLEOTIDE SEQUENCE [LARGE SCALE GENOMIC DNA]</scope>
    <source>
        <strain evidence="14 15">CCM 4839</strain>
    </source>
</reference>
<keyword evidence="4" id="KW-0444">Lipid biosynthesis</keyword>
<dbReference type="Pfam" id="PF00892">
    <property type="entry name" value="EamA"/>
    <property type="match status" value="2"/>
</dbReference>
<dbReference type="InterPro" id="IPR037185">
    <property type="entry name" value="EmrE-like"/>
</dbReference>
<evidence type="ECO:0000256" key="12">
    <source>
        <dbReference type="SAM" id="Phobius"/>
    </source>
</evidence>
<evidence type="ECO:0000256" key="8">
    <source>
        <dbReference type="ARBA" id="ARBA00022985"/>
    </source>
</evidence>
<keyword evidence="15" id="KW-1185">Reference proteome</keyword>
<dbReference type="Proteomes" id="UP001589818">
    <property type="component" value="Unassembled WGS sequence"/>
</dbReference>
<evidence type="ECO:0000313" key="14">
    <source>
        <dbReference type="EMBL" id="MFC0393102.1"/>
    </source>
</evidence>
<keyword evidence="6" id="KW-0441">Lipid A biosynthesis</keyword>
<keyword evidence="10" id="KW-0443">Lipid metabolism</keyword>
<comment type="caution">
    <text evidence="14">The sequence shown here is derived from an EMBL/GenBank/DDBJ whole genome shotgun (WGS) entry which is preliminary data.</text>
</comment>
<name>A0ABV6JB40_9BACL</name>
<feature type="transmembrane region" description="Helical" evidence="12">
    <location>
        <begin position="171"/>
        <end position="195"/>
    </location>
</feature>
<accession>A0ABV6JB40</accession>
<feature type="transmembrane region" description="Helical" evidence="12">
    <location>
        <begin position="31"/>
        <end position="50"/>
    </location>
</feature>
<evidence type="ECO:0000256" key="10">
    <source>
        <dbReference type="ARBA" id="ARBA00023098"/>
    </source>
</evidence>
<feature type="domain" description="EamA" evidence="13">
    <location>
        <begin position="148"/>
        <end position="278"/>
    </location>
</feature>
<evidence type="ECO:0000259" key="13">
    <source>
        <dbReference type="Pfam" id="PF00892"/>
    </source>
</evidence>